<organism evidence="1">
    <name type="scientific">uncultured marine virus</name>
    <dbReference type="NCBI Taxonomy" id="186617"/>
    <lineage>
        <taxon>Viruses</taxon>
        <taxon>environmental samples</taxon>
    </lineage>
</organism>
<sequence>MSDETLSPNFCTAALALILNLLNTVSILPLSFSAINTSLICLVENFIISSSSSSINIAAVPNVIRSWYNSNISC</sequence>
<proteinExistence type="predicted"/>
<protein>
    <submittedName>
        <fullName evidence="1">Head-tail connector protein</fullName>
    </submittedName>
</protein>
<evidence type="ECO:0000313" key="1">
    <source>
        <dbReference type="EMBL" id="AKH48601.1"/>
    </source>
</evidence>
<name>A0A0F7LBK4_9VIRU</name>
<accession>A0A0F7LBK4</accession>
<dbReference type="EMBL" id="KR029606">
    <property type="protein sequence ID" value="AKH48601.1"/>
    <property type="molecule type" value="Genomic_DNA"/>
</dbReference>
<reference evidence="1" key="2">
    <citation type="submission" date="2015-03" db="EMBL/GenBank/DDBJ databases">
        <authorList>
            <person name="Chow C.-E.T."/>
            <person name="Winget D.M."/>
            <person name="White R.A.III."/>
            <person name="Hallam S.J."/>
            <person name="Suttle C.A."/>
        </authorList>
    </citation>
    <scope>NUCLEOTIDE SEQUENCE</scope>
    <source>
        <strain evidence="1">Oxic1_11</strain>
    </source>
</reference>
<reference evidence="1" key="1">
    <citation type="journal article" date="2015" name="Front. Microbiol.">
        <title>Combining genomic sequencing methods to explore viral diversity and reveal potential virus-host interactions.</title>
        <authorList>
            <person name="Chow C.E."/>
            <person name="Winget D.M."/>
            <person name="White R.A.III."/>
            <person name="Hallam S.J."/>
            <person name="Suttle C.A."/>
        </authorList>
    </citation>
    <scope>NUCLEOTIDE SEQUENCE</scope>
    <source>
        <strain evidence="1">Oxic1_11</strain>
    </source>
</reference>